<feature type="region of interest" description="Disordered" evidence="3">
    <location>
        <begin position="398"/>
        <end position="572"/>
    </location>
</feature>
<feature type="compositionally biased region" description="Low complexity" evidence="3">
    <location>
        <begin position="86"/>
        <end position="100"/>
    </location>
</feature>
<evidence type="ECO:0000313" key="4">
    <source>
        <dbReference type="EMBL" id="GHJ88894.1"/>
    </source>
</evidence>
<feature type="region of interest" description="Disordered" evidence="3">
    <location>
        <begin position="67"/>
        <end position="125"/>
    </location>
</feature>
<dbReference type="SMART" id="SM00238">
    <property type="entry name" value="BIR"/>
    <property type="match status" value="2"/>
</dbReference>
<dbReference type="EMBL" id="BLZA01000032">
    <property type="protein sequence ID" value="GHJ88894.1"/>
    <property type="molecule type" value="Genomic_DNA"/>
</dbReference>
<feature type="compositionally biased region" description="Low complexity" evidence="3">
    <location>
        <begin position="70"/>
        <end position="79"/>
    </location>
</feature>
<proteinExistence type="predicted"/>
<dbReference type="InterPro" id="IPR051190">
    <property type="entry name" value="Baculoviral_IAP"/>
</dbReference>
<gene>
    <name evidence="4" type="ORF">NliqN6_5296</name>
</gene>
<dbReference type="PROSITE" id="PS50143">
    <property type="entry name" value="BIR_REPEAT_2"/>
    <property type="match status" value="2"/>
</dbReference>
<evidence type="ECO:0000313" key="5">
    <source>
        <dbReference type="Proteomes" id="UP000620104"/>
    </source>
</evidence>
<feature type="compositionally biased region" description="Low complexity" evidence="3">
    <location>
        <begin position="516"/>
        <end position="538"/>
    </location>
</feature>
<sequence length="728" mass="78572">MQIEASRRSTFLGTPAGTFLAPAPARRTAKSKATVLPTNGPQWPHTATTHPHLTPDELARAGYYYAPEPTSKGAATGRGTARRTTSRAAKSTTSKASTSRAGRKTKVSSAISDTDPSDTASEFDDSLADEMDDQCCCFTCGKKLGGWDETDDPYEEHWKRSENIANGEGKSDSGDDIACAWATAVCSVVIHVKRWKDGSLAGTSGKGSTGKRGKMRQISADMMTPYVYPKASAHLHPQSQLMTRARQQTYHPSPHITSPTTRDNKAKASDAGWWPHKVKRAWLCTVSNLAKAGFVYTPTTEEKDCVTCFYCNYSVSDWEPTDDPWKQHHDKSPNCPFFTEGIEGQYVDESQGEDAVELADDTNELADLPTVRSRAVAGSRRPTSRATVAKARRTITATVPTSSALDRSTTRSRIPKSAAATATPRVARIPGHTPASDDVDVAAHDEVANPTTKARPKRGTTTTKPPASAISTASKPRTVKAKSEPKITPSNDDDDDFDELPLRAEKSKSQTRSKSSKTTSVASTSESSVADVVPPKKVAAVRKGKPAASAQNGKVGPSEHPAVGKSSKKVPSLPVASSVQHVLLSPPTTASEFYDTEQEDLDAEERAEYLKEEEAVKSNRLQMVEAGAKEALAVLQNLGSKRANTMPVQADEAATPPTISISASISNIEDPIALTAEEEEMTVVEYVRRMYALRQAALRTAGEGKIQDWQEKAKQARDFIQSIPARDQ</sequence>
<keyword evidence="5" id="KW-1185">Reference proteome</keyword>
<dbReference type="PANTHER" id="PTHR46771">
    <property type="entry name" value="DETERIN"/>
    <property type="match status" value="1"/>
</dbReference>
<name>A0A8H3TZ78_9TREE</name>
<evidence type="ECO:0000256" key="2">
    <source>
        <dbReference type="ARBA" id="ARBA00022833"/>
    </source>
</evidence>
<keyword evidence="2" id="KW-0862">Zinc</keyword>
<accession>A0A8H3TZ78</accession>
<keyword evidence="1" id="KW-0479">Metal-binding</keyword>
<dbReference type="Gene3D" id="1.10.1170.10">
    <property type="entry name" value="Inhibitor Of Apoptosis Protein (2mihbC-IAP-1), Chain A"/>
    <property type="match status" value="2"/>
</dbReference>
<feature type="region of interest" description="Disordered" evidence="3">
    <location>
        <begin position="1"/>
        <end position="53"/>
    </location>
</feature>
<dbReference type="Pfam" id="PF00653">
    <property type="entry name" value="BIR"/>
    <property type="match status" value="2"/>
</dbReference>
<dbReference type="Proteomes" id="UP000620104">
    <property type="component" value="Unassembled WGS sequence"/>
</dbReference>
<dbReference type="GO" id="GO:0046872">
    <property type="term" value="F:metal ion binding"/>
    <property type="evidence" value="ECO:0007669"/>
    <property type="project" value="UniProtKB-KW"/>
</dbReference>
<dbReference type="AlphaFoldDB" id="A0A8H3TZ78"/>
<comment type="caution">
    <text evidence="4">The sequence shown here is derived from an EMBL/GenBank/DDBJ whole genome shotgun (WGS) entry which is preliminary data.</text>
</comment>
<evidence type="ECO:0000256" key="3">
    <source>
        <dbReference type="SAM" id="MobiDB-lite"/>
    </source>
</evidence>
<feature type="compositionally biased region" description="Polar residues" evidence="3">
    <location>
        <begin position="398"/>
        <end position="407"/>
    </location>
</feature>
<feature type="compositionally biased region" description="Polar residues" evidence="3">
    <location>
        <begin position="107"/>
        <end position="120"/>
    </location>
</feature>
<dbReference type="CDD" id="cd00022">
    <property type="entry name" value="BIR"/>
    <property type="match status" value="1"/>
</dbReference>
<evidence type="ECO:0000256" key="1">
    <source>
        <dbReference type="ARBA" id="ARBA00022723"/>
    </source>
</evidence>
<dbReference type="PANTHER" id="PTHR46771:SF5">
    <property type="entry name" value="DETERIN"/>
    <property type="match status" value="1"/>
</dbReference>
<protein>
    <submittedName>
        <fullName evidence="4">Uncharacterized protein</fullName>
    </submittedName>
</protein>
<feature type="compositionally biased region" description="Low complexity" evidence="3">
    <location>
        <begin position="448"/>
        <end position="467"/>
    </location>
</feature>
<dbReference type="InterPro" id="IPR001370">
    <property type="entry name" value="BIR_rpt"/>
</dbReference>
<dbReference type="SUPFAM" id="SSF57924">
    <property type="entry name" value="Inhibitor of apoptosis (IAP) repeat"/>
    <property type="match status" value="2"/>
</dbReference>
<reference evidence="4" key="1">
    <citation type="submission" date="2020-07" db="EMBL/GenBank/DDBJ databases">
        <title>Draft Genome Sequence of a Deep-Sea Yeast, Naganishia (Cryptococcus) liquefaciens strain N6.</title>
        <authorList>
            <person name="Han Y.W."/>
            <person name="Kajitani R."/>
            <person name="Morimoto H."/>
            <person name="Parhat M."/>
            <person name="Tsubouchi H."/>
            <person name="Bakenova O."/>
            <person name="Ogata M."/>
            <person name="Argunhan B."/>
            <person name="Aoki R."/>
            <person name="Kajiwara S."/>
            <person name="Itoh T."/>
            <person name="Iwasaki H."/>
        </authorList>
    </citation>
    <scope>NUCLEOTIDE SEQUENCE</scope>
    <source>
        <strain evidence="4">N6</strain>
    </source>
</reference>
<organism evidence="4 5">
    <name type="scientific">Naganishia liquefaciens</name>
    <dbReference type="NCBI Taxonomy" id="104408"/>
    <lineage>
        <taxon>Eukaryota</taxon>
        <taxon>Fungi</taxon>
        <taxon>Dikarya</taxon>
        <taxon>Basidiomycota</taxon>
        <taxon>Agaricomycotina</taxon>
        <taxon>Tremellomycetes</taxon>
        <taxon>Filobasidiales</taxon>
        <taxon>Filobasidiaceae</taxon>
        <taxon>Naganishia</taxon>
    </lineage>
</organism>
<dbReference type="OrthoDB" id="2196114at2759"/>